<dbReference type="EMBL" id="JH992979">
    <property type="protein sequence ID" value="EKX50169.1"/>
    <property type="molecule type" value="Genomic_DNA"/>
</dbReference>
<gene>
    <name evidence="2" type="ORF">GUITHDRAFT_103982</name>
</gene>
<dbReference type="Proteomes" id="UP000011087">
    <property type="component" value="Unassembled WGS sequence"/>
</dbReference>
<reference evidence="2 4" key="1">
    <citation type="journal article" date="2012" name="Nature">
        <title>Algal genomes reveal evolutionary mosaicism and the fate of nucleomorphs.</title>
        <authorList>
            <consortium name="DOE Joint Genome Institute"/>
            <person name="Curtis B.A."/>
            <person name="Tanifuji G."/>
            <person name="Burki F."/>
            <person name="Gruber A."/>
            <person name="Irimia M."/>
            <person name="Maruyama S."/>
            <person name="Arias M.C."/>
            <person name="Ball S.G."/>
            <person name="Gile G.H."/>
            <person name="Hirakawa Y."/>
            <person name="Hopkins J.F."/>
            <person name="Kuo A."/>
            <person name="Rensing S.A."/>
            <person name="Schmutz J."/>
            <person name="Symeonidi A."/>
            <person name="Elias M."/>
            <person name="Eveleigh R.J."/>
            <person name="Herman E.K."/>
            <person name="Klute M.J."/>
            <person name="Nakayama T."/>
            <person name="Obornik M."/>
            <person name="Reyes-Prieto A."/>
            <person name="Armbrust E.V."/>
            <person name="Aves S.J."/>
            <person name="Beiko R.G."/>
            <person name="Coutinho P."/>
            <person name="Dacks J.B."/>
            <person name="Durnford D.G."/>
            <person name="Fast N.M."/>
            <person name="Green B.R."/>
            <person name="Grisdale C.J."/>
            <person name="Hempel F."/>
            <person name="Henrissat B."/>
            <person name="Hoppner M.P."/>
            <person name="Ishida K."/>
            <person name="Kim E."/>
            <person name="Koreny L."/>
            <person name="Kroth P.G."/>
            <person name="Liu Y."/>
            <person name="Malik S.B."/>
            <person name="Maier U.G."/>
            <person name="McRose D."/>
            <person name="Mock T."/>
            <person name="Neilson J.A."/>
            <person name="Onodera N.T."/>
            <person name="Poole A.M."/>
            <person name="Pritham E.J."/>
            <person name="Richards T.A."/>
            <person name="Rocap G."/>
            <person name="Roy S.W."/>
            <person name="Sarai C."/>
            <person name="Schaack S."/>
            <person name="Shirato S."/>
            <person name="Slamovits C.H."/>
            <person name="Spencer D.F."/>
            <person name="Suzuki S."/>
            <person name="Worden A.Z."/>
            <person name="Zauner S."/>
            <person name="Barry K."/>
            <person name="Bell C."/>
            <person name="Bharti A.K."/>
            <person name="Crow J.A."/>
            <person name="Grimwood J."/>
            <person name="Kramer R."/>
            <person name="Lindquist E."/>
            <person name="Lucas S."/>
            <person name="Salamov A."/>
            <person name="McFadden G.I."/>
            <person name="Lane C.E."/>
            <person name="Keeling P.J."/>
            <person name="Gray M.W."/>
            <person name="Grigoriev I.V."/>
            <person name="Archibald J.M."/>
        </authorList>
    </citation>
    <scope>NUCLEOTIDE SEQUENCE</scope>
    <source>
        <strain evidence="2 4">CCMP2712</strain>
    </source>
</reference>
<feature type="region of interest" description="Disordered" evidence="1">
    <location>
        <begin position="131"/>
        <end position="168"/>
    </location>
</feature>
<dbReference type="HOGENOM" id="CLU_1392525_0_0_1"/>
<dbReference type="GeneID" id="17307058"/>
<dbReference type="KEGG" id="gtt:GUITHDRAFT_103982"/>
<dbReference type="PaxDb" id="55529-EKX50169"/>
<dbReference type="EnsemblProtists" id="EKX50169">
    <property type="protein sequence ID" value="EKX50169"/>
    <property type="gene ID" value="GUITHDRAFT_103982"/>
</dbReference>
<dbReference type="RefSeq" id="XP_005837149.1">
    <property type="nucleotide sequence ID" value="XM_005837092.1"/>
</dbReference>
<keyword evidence="4" id="KW-1185">Reference proteome</keyword>
<evidence type="ECO:0000256" key="1">
    <source>
        <dbReference type="SAM" id="MobiDB-lite"/>
    </source>
</evidence>
<evidence type="ECO:0000313" key="3">
    <source>
        <dbReference type="EnsemblProtists" id="EKX50169"/>
    </source>
</evidence>
<protein>
    <submittedName>
        <fullName evidence="2 3">Uncharacterized protein</fullName>
    </submittedName>
</protein>
<sequence length="196" mass="21314">MGNVASCDRSRSSDGLDFLSQPLAEAATCCDKQDHGDVKKAKPLSHNGFVNLKADKTSDGDNRAFRVDKKGLAELPFHRVKDVECYPLPEGMPKVNWNRRRSRGTEAEAVCEADRPLSPTSELLHQLESIAHPPSQSPQPVMGRRGGSVRYEPPGAEGGGAGRRDVSPLQMRPMEGRDLVDPQLLFASDEVAARGV</sequence>
<organism evidence="2">
    <name type="scientific">Guillardia theta (strain CCMP2712)</name>
    <name type="common">Cryptophyte</name>
    <dbReference type="NCBI Taxonomy" id="905079"/>
    <lineage>
        <taxon>Eukaryota</taxon>
        <taxon>Cryptophyceae</taxon>
        <taxon>Pyrenomonadales</taxon>
        <taxon>Geminigeraceae</taxon>
        <taxon>Guillardia</taxon>
    </lineage>
</organism>
<reference evidence="4" key="2">
    <citation type="submission" date="2012-11" db="EMBL/GenBank/DDBJ databases">
        <authorList>
            <person name="Kuo A."/>
            <person name="Curtis B.A."/>
            <person name="Tanifuji G."/>
            <person name="Burki F."/>
            <person name="Gruber A."/>
            <person name="Irimia M."/>
            <person name="Maruyama S."/>
            <person name="Arias M.C."/>
            <person name="Ball S.G."/>
            <person name="Gile G.H."/>
            <person name="Hirakawa Y."/>
            <person name="Hopkins J.F."/>
            <person name="Rensing S.A."/>
            <person name="Schmutz J."/>
            <person name="Symeonidi A."/>
            <person name="Elias M."/>
            <person name="Eveleigh R.J."/>
            <person name="Herman E.K."/>
            <person name="Klute M.J."/>
            <person name="Nakayama T."/>
            <person name="Obornik M."/>
            <person name="Reyes-Prieto A."/>
            <person name="Armbrust E.V."/>
            <person name="Aves S.J."/>
            <person name="Beiko R.G."/>
            <person name="Coutinho P."/>
            <person name="Dacks J.B."/>
            <person name="Durnford D.G."/>
            <person name="Fast N.M."/>
            <person name="Green B.R."/>
            <person name="Grisdale C."/>
            <person name="Hempe F."/>
            <person name="Henrissat B."/>
            <person name="Hoppner M.P."/>
            <person name="Ishida K.-I."/>
            <person name="Kim E."/>
            <person name="Koreny L."/>
            <person name="Kroth P.G."/>
            <person name="Liu Y."/>
            <person name="Malik S.-B."/>
            <person name="Maier U.G."/>
            <person name="McRose D."/>
            <person name="Mock T."/>
            <person name="Neilson J.A."/>
            <person name="Onodera N.T."/>
            <person name="Poole A.M."/>
            <person name="Pritham E.J."/>
            <person name="Richards T.A."/>
            <person name="Rocap G."/>
            <person name="Roy S.W."/>
            <person name="Sarai C."/>
            <person name="Schaack S."/>
            <person name="Shirato S."/>
            <person name="Slamovits C.H."/>
            <person name="Spencer D.F."/>
            <person name="Suzuki S."/>
            <person name="Worden A.Z."/>
            <person name="Zauner S."/>
            <person name="Barry K."/>
            <person name="Bell C."/>
            <person name="Bharti A.K."/>
            <person name="Crow J.A."/>
            <person name="Grimwood J."/>
            <person name="Kramer R."/>
            <person name="Lindquist E."/>
            <person name="Lucas S."/>
            <person name="Salamov A."/>
            <person name="McFadden G.I."/>
            <person name="Lane C.E."/>
            <person name="Keeling P.J."/>
            <person name="Gray M.W."/>
            <person name="Grigoriev I.V."/>
            <person name="Archibald J.M."/>
        </authorList>
    </citation>
    <scope>NUCLEOTIDE SEQUENCE</scope>
    <source>
        <strain evidence="4">CCMP2712</strain>
    </source>
</reference>
<accession>L1JPG5</accession>
<proteinExistence type="predicted"/>
<reference evidence="3" key="3">
    <citation type="submission" date="2015-06" db="UniProtKB">
        <authorList>
            <consortium name="EnsemblProtists"/>
        </authorList>
    </citation>
    <scope>IDENTIFICATION</scope>
</reference>
<name>L1JPG5_GUITC</name>
<evidence type="ECO:0000313" key="4">
    <source>
        <dbReference type="Proteomes" id="UP000011087"/>
    </source>
</evidence>
<dbReference type="AlphaFoldDB" id="L1JPG5"/>
<evidence type="ECO:0000313" key="2">
    <source>
        <dbReference type="EMBL" id="EKX50169.1"/>
    </source>
</evidence>